<evidence type="ECO:0000256" key="1">
    <source>
        <dbReference type="SAM" id="MobiDB-lite"/>
    </source>
</evidence>
<feature type="region of interest" description="Disordered" evidence="1">
    <location>
        <begin position="1"/>
        <end position="35"/>
    </location>
</feature>
<dbReference type="EnsemblPlants" id="TuG1812G0200004536.01.T07">
    <property type="protein sequence ID" value="TuG1812G0200004536.01.T07.cds288440"/>
    <property type="gene ID" value="TuG1812G0200004536.01"/>
</dbReference>
<reference evidence="2" key="3">
    <citation type="submission" date="2022-06" db="UniProtKB">
        <authorList>
            <consortium name="EnsemblPlants"/>
        </authorList>
    </citation>
    <scope>IDENTIFICATION</scope>
</reference>
<dbReference type="EnsemblPlants" id="TuG1812G0200004536.01.T05">
    <property type="protein sequence ID" value="TuG1812G0200004536.01.T05.cds288440"/>
    <property type="gene ID" value="TuG1812G0200004536.01"/>
</dbReference>
<feature type="compositionally biased region" description="Basic residues" evidence="1">
    <location>
        <begin position="127"/>
        <end position="142"/>
    </location>
</feature>
<dbReference type="Proteomes" id="UP000015106">
    <property type="component" value="Chromosome 2"/>
</dbReference>
<name>A0A8R7PIT6_TRIUA</name>
<reference evidence="2" key="2">
    <citation type="submission" date="2018-03" db="EMBL/GenBank/DDBJ databases">
        <title>The Triticum urartu genome reveals the dynamic nature of wheat genome evolution.</title>
        <authorList>
            <person name="Ling H."/>
            <person name="Ma B."/>
            <person name="Shi X."/>
            <person name="Liu H."/>
            <person name="Dong L."/>
            <person name="Sun H."/>
            <person name="Cao Y."/>
            <person name="Gao Q."/>
            <person name="Zheng S."/>
            <person name="Li Y."/>
            <person name="Yu Y."/>
            <person name="Du H."/>
            <person name="Qi M."/>
            <person name="Li Y."/>
            <person name="Yu H."/>
            <person name="Cui Y."/>
            <person name="Wang N."/>
            <person name="Chen C."/>
            <person name="Wu H."/>
            <person name="Zhao Y."/>
            <person name="Zhang J."/>
            <person name="Li Y."/>
            <person name="Zhou W."/>
            <person name="Zhang B."/>
            <person name="Hu W."/>
            <person name="Eijk M."/>
            <person name="Tang J."/>
            <person name="Witsenboer H."/>
            <person name="Zhao S."/>
            <person name="Li Z."/>
            <person name="Zhang A."/>
            <person name="Wang D."/>
            <person name="Liang C."/>
        </authorList>
    </citation>
    <scope>NUCLEOTIDE SEQUENCE [LARGE SCALE GENOMIC DNA]</scope>
    <source>
        <strain evidence="2">cv. G1812</strain>
    </source>
</reference>
<dbReference type="AlphaFoldDB" id="A0A8R7PIT6"/>
<protein>
    <submittedName>
        <fullName evidence="2">Uncharacterized protein</fullName>
    </submittedName>
</protein>
<dbReference type="Gramene" id="TuG1812G0200004536.01.T01">
    <property type="protein sequence ID" value="TuG1812G0200004536.01.T01.cds288440"/>
    <property type="gene ID" value="TuG1812G0200004536.01"/>
</dbReference>
<sequence length="142" mass="15687">MTPQLQSSPHGGPWRYHCRPQQEDRGTQRRPAPSCSCAAVPLPFSSAAPQASRWTARRVLVTRRRRMALADATLCSSRLCRTLLRLATEKAVLSVQGADGSPDPSATHGLRLERGLGGGAASLQRQPRSRPTRRRRGWRRSP</sequence>
<evidence type="ECO:0000313" key="3">
    <source>
        <dbReference type="Proteomes" id="UP000015106"/>
    </source>
</evidence>
<evidence type="ECO:0000313" key="2">
    <source>
        <dbReference type="EnsemblPlants" id="TuG1812G0200004536.01.T01.cds288440"/>
    </source>
</evidence>
<accession>A0A8R7PIT6</accession>
<keyword evidence="3" id="KW-1185">Reference proteome</keyword>
<reference evidence="3" key="1">
    <citation type="journal article" date="2013" name="Nature">
        <title>Draft genome of the wheat A-genome progenitor Triticum urartu.</title>
        <authorList>
            <person name="Ling H.Q."/>
            <person name="Zhao S."/>
            <person name="Liu D."/>
            <person name="Wang J."/>
            <person name="Sun H."/>
            <person name="Zhang C."/>
            <person name="Fan H."/>
            <person name="Li D."/>
            <person name="Dong L."/>
            <person name="Tao Y."/>
            <person name="Gao C."/>
            <person name="Wu H."/>
            <person name="Li Y."/>
            <person name="Cui Y."/>
            <person name="Guo X."/>
            <person name="Zheng S."/>
            <person name="Wang B."/>
            <person name="Yu K."/>
            <person name="Liang Q."/>
            <person name="Yang W."/>
            <person name="Lou X."/>
            <person name="Chen J."/>
            <person name="Feng M."/>
            <person name="Jian J."/>
            <person name="Zhang X."/>
            <person name="Luo G."/>
            <person name="Jiang Y."/>
            <person name="Liu J."/>
            <person name="Wang Z."/>
            <person name="Sha Y."/>
            <person name="Zhang B."/>
            <person name="Wu H."/>
            <person name="Tang D."/>
            <person name="Shen Q."/>
            <person name="Xue P."/>
            <person name="Zou S."/>
            <person name="Wang X."/>
            <person name="Liu X."/>
            <person name="Wang F."/>
            <person name="Yang Y."/>
            <person name="An X."/>
            <person name="Dong Z."/>
            <person name="Zhang K."/>
            <person name="Zhang X."/>
            <person name="Luo M.C."/>
            <person name="Dvorak J."/>
            <person name="Tong Y."/>
            <person name="Wang J."/>
            <person name="Yang H."/>
            <person name="Li Z."/>
            <person name="Wang D."/>
            <person name="Zhang A."/>
            <person name="Wang J."/>
        </authorList>
    </citation>
    <scope>NUCLEOTIDE SEQUENCE</scope>
    <source>
        <strain evidence="3">cv. G1812</strain>
    </source>
</reference>
<feature type="region of interest" description="Disordered" evidence="1">
    <location>
        <begin position="94"/>
        <end position="142"/>
    </location>
</feature>
<dbReference type="EnsemblPlants" id="TuG1812G0200004536.01.T01">
    <property type="protein sequence ID" value="TuG1812G0200004536.01.T01.cds288440"/>
    <property type="gene ID" value="TuG1812G0200004536.01"/>
</dbReference>
<dbReference type="Gramene" id="TuG1812G0200004536.01.T07">
    <property type="protein sequence ID" value="TuG1812G0200004536.01.T07.cds288440"/>
    <property type="gene ID" value="TuG1812G0200004536.01"/>
</dbReference>
<dbReference type="Gramene" id="TuG1812G0200004536.01.T05">
    <property type="protein sequence ID" value="TuG1812G0200004536.01.T05.cds288440"/>
    <property type="gene ID" value="TuG1812G0200004536.01"/>
</dbReference>
<proteinExistence type="predicted"/>
<organism evidence="2 3">
    <name type="scientific">Triticum urartu</name>
    <name type="common">Red wild einkorn</name>
    <name type="synonym">Crithodium urartu</name>
    <dbReference type="NCBI Taxonomy" id="4572"/>
    <lineage>
        <taxon>Eukaryota</taxon>
        <taxon>Viridiplantae</taxon>
        <taxon>Streptophyta</taxon>
        <taxon>Embryophyta</taxon>
        <taxon>Tracheophyta</taxon>
        <taxon>Spermatophyta</taxon>
        <taxon>Magnoliopsida</taxon>
        <taxon>Liliopsida</taxon>
        <taxon>Poales</taxon>
        <taxon>Poaceae</taxon>
        <taxon>BOP clade</taxon>
        <taxon>Pooideae</taxon>
        <taxon>Triticodae</taxon>
        <taxon>Triticeae</taxon>
        <taxon>Triticinae</taxon>
        <taxon>Triticum</taxon>
    </lineage>
</organism>